<dbReference type="RefSeq" id="WP_188822033.1">
    <property type="nucleotide sequence ID" value="NZ_BMLK01000021.1"/>
</dbReference>
<evidence type="ECO:0000313" key="1">
    <source>
        <dbReference type="EMBL" id="GGN57917.1"/>
    </source>
</evidence>
<reference evidence="2" key="1">
    <citation type="journal article" date="2019" name="Int. J. Syst. Evol. Microbiol.">
        <title>The Global Catalogue of Microorganisms (GCM) 10K type strain sequencing project: providing services to taxonomists for standard genome sequencing and annotation.</title>
        <authorList>
            <consortium name="The Broad Institute Genomics Platform"/>
            <consortium name="The Broad Institute Genome Sequencing Center for Infectious Disease"/>
            <person name="Wu L."/>
            <person name="Ma J."/>
        </authorList>
    </citation>
    <scope>NUCLEOTIDE SEQUENCE [LARGE SCALE GENOMIC DNA]</scope>
    <source>
        <strain evidence="2">CGMCC 1.6784</strain>
    </source>
</reference>
<proteinExistence type="predicted"/>
<accession>A0ABQ2JVE9</accession>
<organism evidence="1 2">
    <name type="scientific">Novosphingobium indicum</name>
    <dbReference type="NCBI Taxonomy" id="462949"/>
    <lineage>
        <taxon>Bacteria</taxon>
        <taxon>Pseudomonadati</taxon>
        <taxon>Pseudomonadota</taxon>
        <taxon>Alphaproteobacteria</taxon>
        <taxon>Sphingomonadales</taxon>
        <taxon>Sphingomonadaceae</taxon>
        <taxon>Novosphingobium</taxon>
    </lineage>
</organism>
<dbReference type="Proteomes" id="UP000605099">
    <property type="component" value="Unassembled WGS sequence"/>
</dbReference>
<evidence type="ECO:0000313" key="2">
    <source>
        <dbReference type="Proteomes" id="UP000605099"/>
    </source>
</evidence>
<name>A0ABQ2JVE9_9SPHN</name>
<dbReference type="EMBL" id="BMLK01000021">
    <property type="protein sequence ID" value="GGN57917.1"/>
    <property type="molecule type" value="Genomic_DNA"/>
</dbReference>
<keyword evidence="2" id="KW-1185">Reference proteome</keyword>
<gene>
    <name evidence="1" type="ORF">GCM10011349_36930</name>
</gene>
<sequence length="224" mass="24469">MTPTNWPCPLPDGGMSQEYALTFDRQRRHRLLILPALFDEGNRLRRFTVEVMRRLDAAGIDAFLPDLPGCNESLQPLGKQTIPGWLAATIEAGRHFSATHALGVRGGCLFTPVELPALHYVPVKAASILRQMLRARVLSSREAGREETRETLAEQARTSGINLAGYEFGADFYSHFEPLVPDSGATVIEQGKLGGSGLWLRAEPDEDATQSDTLAAILTAEITA</sequence>
<protein>
    <submittedName>
        <fullName evidence="1">Uncharacterized protein</fullName>
    </submittedName>
</protein>
<comment type="caution">
    <text evidence="1">The sequence shown here is derived from an EMBL/GenBank/DDBJ whole genome shotgun (WGS) entry which is preliminary data.</text>
</comment>